<evidence type="ECO:0000259" key="4">
    <source>
        <dbReference type="Pfam" id="PF00139"/>
    </source>
</evidence>
<evidence type="ECO:0000256" key="1">
    <source>
        <dbReference type="ARBA" id="ARBA00007606"/>
    </source>
</evidence>
<feature type="chain" id="PRO_5041941692" description="Legume lectin domain-containing protein" evidence="3">
    <location>
        <begin position="17"/>
        <end position="119"/>
    </location>
</feature>
<dbReference type="EMBL" id="JAWXYG010000014">
    <property type="protein sequence ID" value="KAK4254164.1"/>
    <property type="molecule type" value="Genomic_DNA"/>
</dbReference>
<dbReference type="Proteomes" id="UP001293593">
    <property type="component" value="Unassembled WGS sequence"/>
</dbReference>
<organism evidence="5 6">
    <name type="scientific">Acacia crassicarpa</name>
    <name type="common">northern wattle</name>
    <dbReference type="NCBI Taxonomy" id="499986"/>
    <lineage>
        <taxon>Eukaryota</taxon>
        <taxon>Viridiplantae</taxon>
        <taxon>Streptophyta</taxon>
        <taxon>Embryophyta</taxon>
        <taxon>Tracheophyta</taxon>
        <taxon>Spermatophyta</taxon>
        <taxon>Magnoliopsida</taxon>
        <taxon>eudicotyledons</taxon>
        <taxon>Gunneridae</taxon>
        <taxon>Pentapetalae</taxon>
        <taxon>rosids</taxon>
        <taxon>fabids</taxon>
        <taxon>Fabales</taxon>
        <taxon>Fabaceae</taxon>
        <taxon>Caesalpinioideae</taxon>
        <taxon>mimosoid clade</taxon>
        <taxon>Acacieae</taxon>
        <taxon>Acacia</taxon>
    </lineage>
</organism>
<comment type="similarity">
    <text evidence="1">Belongs to the leguminous lectin family.</text>
</comment>
<evidence type="ECO:0000256" key="3">
    <source>
        <dbReference type="SAM" id="SignalP"/>
    </source>
</evidence>
<dbReference type="InterPro" id="IPR050258">
    <property type="entry name" value="Leguminous_Lectin"/>
</dbReference>
<gene>
    <name evidence="5" type="ORF">QN277_009579</name>
</gene>
<comment type="caution">
    <text evidence="5">The sequence shown here is derived from an EMBL/GenBank/DDBJ whole genome shotgun (WGS) entry which is preliminary data.</text>
</comment>
<dbReference type="SUPFAM" id="SSF49899">
    <property type="entry name" value="Concanavalin A-like lectins/glucanases"/>
    <property type="match status" value="1"/>
</dbReference>
<dbReference type="Gene3D" id="2.60.120.200">
    <property type="match status" value="1"/>
</dbReference>
<feature type="domain" description="Legume lectin" evidence="4">
    <location>
        <begin position="16"/>
        <end position="104"/>
    </location>
</feature>
<name>A0AAE1JJ70_9FABA</name>
<dbReference type="InterPro" id="IPR013320">
    <property type="entry name" value="ConA-like_dom_sf"/>
</dbReference>
<dbReference type="PANTHER" id="PTHR32401">
    <property type="entry name" value="CONCANAVALIN A-LIKE LECTIN FAMILY PROTEIN"/>
    <property type="match status" value="1"/>
</dbReference>
<proteinExistence type="inferred from homology"/>
<accession>A0AAE1JJ70</accession>
<keyword evidence="6" id="KW-1185">Reference proteome</keyword>
<feature type="signal peptide" evidence="3">
    <location>
        <begin position="1"/>
        <end position="16"/>
    </location>
</feature>
<keyword evidence="2" id="KW-0430">Lectin</keyword>
<reference evidence="5" key="1">
    <citation type="submission" date="2023-10" db="EMBL/GenBank/DDBJ databases">
        <title>Chromosome-level genome of the transformable northern wattle, Acacia crassicarpa.</title>
        <authorList>
            <person name="Massaro I."/>
            <person name="Sinha N.R."/>
            <person name="Poethig S."/>
            <person name="Leichty A.R."/>
        </authorList>
    </citation>
    <scope>NUCLEOTIDE SEQUENCE</scope>
    <source>
        <strain evidence="5">Acra3RX</strain>
        <tissue evidence="5">Leaf</tissue>
    </source>
</reference>
<dbReference type="AlphaFoldDB" id="A0AAE1JJ70"/>
<dbReference type="InterPro" id="IPR001220">
    <property type="entry name" value="Legume_lectin_dom"/>
</dbReference>
<evidence type="ECO:0000313" key="5">
    <source>
        <dbReference type="EMBL" id="KAK4254164.1"/>
    </source>
</evidence>
<keyword evidence="3" id="KW-0732">Signal</keyword>
<evidence type="ECO:0000256" key="2">
    <source>
        <dbReference type="ARBA" id="ARBA00022734"/>
    </source>
</evidence>
<protein>
    <recommendedName>
        <fullName evidence="4">Legume lectin domain-containing protein</fullName>
    </recommendedName>
</protein>
<dbReference type="Pfam" id="PF00139">
    <property type="entry name" value="Lectin_legB"/>
    <property type="match status" value="1"/>
</dbReference>
<dbReference type="PANTHER" id="PTHR32401:SF49">
    <property type="entry name" value="OS10G0129200 PROTEIN"/>
    <property type="match status" value="1"/>
</dbReference>
<dbReference type="GO" id="GO:0030246">
    <property type="term" value="F:carbohydrate binding"/>
    <property type="evidence" value="ECO:0007669"/>
    <property type="project" value="UniProtKB-KW"/>
</dbReference>
<sequence>MLVLSIFFLLIPDAFSLSFSFTSFHQDEDRISLEKSARLLGTSIDLVTQYNDSVGRATYHQPMHLWDKATGKLTDFTTKFTFVIDSMCNTNFGDGMAFFLAPKVQSFLIFQKREKVLWV</sequence>
<evidence type="ECO:0000313" key="6">
    <source>
        <dbReference type="Proteomes" id="UP001293593"/>
    </source>
</evidence>